<keyword evidence="3" id="KW-1185">Reference proteome</keyword>
<feature type="transmembrane region" description="Helical" evidence="1">
    <location>
        <begin position="42"/>
        <end position="63"/>
    </location>
</feature>
<feature type="transmembrane region" description="Helical" evidence="1">
    <location>
        <begin position="258"/>
        <end position="280"/>
    </location>
</feature>
<dbReference type="EnsemblMetazoa" id="XM_793022">
    <property type="protein sequence ID" value="XP_798115"/>
    <property type="gene ID" value="LOC593553"/>
</dbReference>
<dbReference type="OrthoDB" id="419711at2759"/>
<reference evidence="3" key="1">
    <citation type="submission" date="2015-02" db="EMBL/GenBank/DDBJ databases">
        <title>Genome sequencing for Strongylocentrotus purpuratus.</title>
        <authorList>
            <person name="Murali S."/>
            <person name="Liu Y."/>
            <person name="Vee V."/>
            <person name="English A."/>
            <person name="Wang M."/>
            <person name="Skinner E."/>
            <person name="Han Y."/>
            <person name="Muzny D.M."/>
            <person name="Worley K.C."/>
            <person name="Gibbs R.A."/>
        </authorList>
    </citation>
    <scope>NUCLEOTIDE SEQUENCE</scope>
</reference>
<dbReference type="PANTHER" id="PTHR12242:SF1">
    <property type="entry name" value="MYND-TYPE DOMAIN-CONTAINING PROTEIN"/>
    <property type="match status" value="1"/>
</dbReference>
<accession>A0A7M7RH89</accession>
<dbReference type="KEGG" id="spu:593553"/>
<sequence length="298" mass="34035">MGCLETLKMEFRCRAFSLGGTKPNLFVTPQGRWLGMPWTFMTYRLAIAIYQLIFVILTLVYWGEEPLYSAVDTKAKWLIYISNWTYLFVLAYFLLAAITTFYWHMSHEQRGKIQESGERSDTIEMTANPIADTEAAASERVYSTPWYLQIQRFCQVYSCSATVFVTLLFWVLVYNPDSTVIHVFNVSVHGGAMMLMIIDTFLVATPIRILHLIYVMLVAFIFFCFTGVYYAAGGLDPKGETFIYSGSLDWGAEPTRSAIVAVLTVFVAAPVLHMVFYIIYCIRLAIGRCCHCYTHHDS</sequence>
<dbReference type="Proteomes" id="UP000007110">
    <property type="component" value="Unassembled WGS sequence"/>
</dbReference>
<evidence type="ECO:0008006" key="4">
    <source>
        <dbReference type="Google" id="ProtNLM"/>
    </source>
</evidence>
<feature type="transmembrane region" description="Helical" evidence="1">
    <location>
        <begin position="180"/>
        <end position="202"/>
    </location>
</feature>
<organism evidence="2 3">
    <name type="scientific">Strongylocentrotus purpuratus</name>
    <name type="common">Purple sea urchin</name>
    <dbReference type="NCBI Taxonomy" id="7668"/>
    <lineage>
        <taxon>Eukaryota</taxon>
        <taxon>Metazoa</taxon>
        <taxon>Echinodermata</taxon>
        <taxon>Eleutherozoa</taxon>
        <taxon>Echinozoa</taxon>
        <taxon>Echinoidea</taxon>
        <taxon>Euechinoidea</taxon>
        <taxon>Echinacea</taxon>
        <taxon>Camarodonta</taxon>
        <taxon>Echinidea</taxon>
        <taxon>Strongylocentrotidae</taxon>
        <taxon>Strongylocentrotus</taxon>
    </lineage>
</organism>
<dbReference type="InterPro" id="IPR049352">
    <property type="entry name" value="Rost"/>
</dbReference>
<dbReference type="OMA" id="KWLIYIS"/>
<dbReference type="GO" id="GO:0016020">
    <property type="term" value="C:membrane"/>
    <property type="evidence" value="ECO:0000318"/>
    <property type="project" value="GO_Central"/>
</dbReference>
<keyword evidence="1" id="KW-0472">Membrane</keyword>
<dbReference type="PANTHER" id="PTHR12242">
    <property type="entry name" value="OS02G0130600 PROTEIN-RELATED"/>
    <property type="match status" value="1"/>
</dbReference>
<feature type="transmembrane region" description="Helical" evidence="1">
    <location>
        <begin position="83"/>
        <end position="103"/>
    </location>
</feature>
<proteinExistence type="predicted"/>
<dbReference type="Pfam" id="PF21534">
    <property type="entry name" value="Rost"/>
    <property type="match status" value="1"/>
</dbReference>
<protein>
    <recommendedName>
        <fullName evidence="4">Protein rolling stone</fullName>
    </recommendedName>
</protein>
<feature type="transmembrane region" description="Helical" evidence="1">
    <location>
        <begin position="209"/>
        <end position="232"/>
    </location>
</feature>
<name>A0A7M7RH89_STRPU</name>
<evidence type="ECO:0000313" key="2">
    <source>
        <dbReference type="EnsemblMetazoa" id="XP_798115"/>
    </source>
</evidence>
<evidence type="ECO:0000256" key="1">
    <source>
        <dbReference type="SAM" id="Phobius"/>
    </source>
</evidence>
<dbReference type="RefSeq" id="XP_798115.4">
    <property type="nucleotide sequence ID" value="XM_793022.5"/>
</dbReference>
<keyword evidence="1" id="KW-1133">Transmembrane helix</keyword>
<dbReference type="AlphaFoldDB" id="A0A7M7RH89"/>
<dbReference type="GeneID" id="593553"/>
<feature type="transmembrane region" description="Helical" evidence="1">
    <location>
        <begin position="156"/>
        <end position="174"/>
    </location>
</feature>
<dbReference type="InParanoid" id="A0A7M7RH89"/>
<reference evidence="2" key="2">
    <citation type="submission" date="2021-01" db="UniProtKB">
        <authorList>
            <consortium name="EnsemblMetazoa"/>
        </authorList>
    </citation>
    <scope>IDENTIFICATION</scope>
</reference>
<keyword evidence="1" id="KW-0812">Transmembrane</keyword>
<evidence type="ECO:0000313" key="3">
    <source>
        <dbReference type="Proteomes" id="UP000007110"/>
    </source>
</evidence>